<dbReference type="InterPro" id="IPR029063">
    <property type="entry name" value="SAM-dependent_MTases_sf"/>
</dbReference>
<dbReference type="OrthoDB" id="9811589at2"/>
<evidence type="ECO:0000313" key="6">
    <source>
        <dbReference type="Proteomes" id="UP000293874"/>
    </source>
</evidence>
<proteinExistence type="predicted"/>
<evidence type="ECO:0000256" key="2">
    <source>
        <dbReference type="ARBA" id="ARBA00022679"/>
    </source>
</evidence>
<dbReference type="RefSeq" id="WP_130543858.1">
    <property type="nucleotide sequence ID" value="NZ_CP042431.1"/>
</dbReference>
<reference evidence="5 6" key="1">
    <citation type="submission" date="2019-02" db="EMBL/GenBank/DDBJ databases">
        <title>Genomic Encyclopedia of Type Strains, Phase IV (KMG-IV): sequencing the most valuable type-strain genomes for metagenomic binning, comparative biology and taxonomic classification.</title>
        <authorList>
            <person name="Goeker M."/>
        </authorList>
    </citation>
    <scope>NUCLEOTIDE SEQUENCE [LARGE SCALE GENOMIC DNA]</scope>
    <source>
        <strain evidence="5 6">DSM 18116</strain>
    </source>
</reference>
<protein>
    <submittedName>
        <fullName evidence="5">Methyltransferase family protein</fullName>
    </submittedName>
</protein>
<keyword evidence="3" id="KW-0949">S-adenosyl-L-methionine</keyword>
<name>A0A4Q7MH32_9BACT</name>
<dbReference type="EMBL" id="SGXA01000004">
    <property type="protein sequence ID" value="RZS66967.1"/>
    <property type="molecule type" value="Genomic_DNA"/>
</dbReference>
<organism evidence="5 6">
    <name type="scientific">Pseudobacter ginsenosidimutans</name>
    <dbReference type="NCBI Taxonomy" id="661488"/>
    <lineage>
        <taxon>Bacteria</taxon>
        <taxon>Pseudomonadati</taxon>
        <taxon>Bacteroidota</taxon>
        <taxon>Chitinophagia</taxon>
        <taxon>Chitinophagales</taxon>
        <taxon>Chitinophagaceae</taxon>
        <taxon>Pseudobacter</taxon>
    </lineage>
</organism>
<sequence>MLSFTPVKPNWFKDWFNSPYYHQLYFQRDHTEAAQFINRLLDFLQPAAHARMLDAACGRGRHSLQLAGKGYDVTGTDLAAESIDAASRHELKNLHFFRHDMRDPFRVNYFDYVFNFFTSFGYFNTEREHDNAISSFAQSLRPGGILVMDYLNVQFAESQLVHQQEIELGNVNYFITRWFDDSHFYKKIEVHDPTQQEPLIFGEKVAKFTLEHFKEMFARHQLEIGQVFGDYHFNQYDLQNSPRLIMVAKKL</sequence>
<evidence type="ECO:0000313" key="5">
    <source>
        <dbReference type="EMBL" id="RZS66967.1"/>
    </source>
</evidence>
<gene>
    <name evidence="5" type="ORF">EV199_5351</name>
</gene>
<evidence type="ECO:0000256" key="3">
    <source>
        <dbReference type="ARBA" id="ARBA00022691"/>
    </source>
</evidence>
<dbReference type="Gene3D" id="3.40.50.150">
    <property type="entry name" value="Vaccinia Virus protein VP39"/>
    <property type="match status" value="1"/>
</dbReference>
<dbReference type="CDD" id="cd02440">
    <property type="entry name" value="AdoMet_MTases"/>
    <property type="match status" value="1"/>
</dbReference>
<dbReference type="SUPFAM" id="SSF53335">
    <property type="entry name" value="S-adenosyl-L-methionine-dependent methyltransferases"/>
    <property type="match status" value="1"/>
</dbReference>
<dbReference type="Pfam" id="PF13649">
    <property type="entry name" value="Methyltransf_25"/>
    <property type="match status" value="1"/>
</dbReference>
<evidence type="ECO:0000256" key="1">
    <source>
        <dbReference type="ARBA" id="ARBA00022603"/>
    </source>
</evidence>
<dbReference type="GO" id="GO:0008168">
    <property type="term" value="F:methyltransferase activity"/>
    <property type="evidence" value="ECO:0007669"/>
    <property type="project" value="UniProtKB-KW"/>
</dbReference>
<dbReference type="Proteomes" id="UP000293874">
    <property type="component" value="Unassembled WGS sequence"/>
</dbReference>
<dbReference type="Gene3D" id="2.20.25.110">
    <property type="entry name" value="S-adenosyl-L-methionine-dependent methyltransferases"/>
    <property type="match status" value="1"/>
</dbReference>
<dbReference type="PANTHER" id="PTHR43464">
    <property type="entry name" value="METHYLTRANSFERASE"/>
    <property type="match status" value="1"/>
</dbReference>
<evidence type="ECO:0000259" key="4">
    <source>
        <dbReference type="Pfam" id="PF13649"/>
    </source>
</evidence>
<dbReference type="AlphaFoldDB" id="A0A4Q7MH32"/>
<dbReference type="InterPro" id="IPR041698">
    <property type="entry name" value="Methyltransf_25"/>
</dbReference>
<dbReference type="GO" id="GO:0032259">
    <property type="term" value="P:methylation"/>
    <property type="evidence" value="ECO:0007669"/>
    <property type="project" value="UniProtKB-KW"/>
</dbReference>
<feature type="domain" description="Methyltransferase" evidence="4">
    <location>
        <begin position="53"/>
        <end position="144"/>
    </location>
</feature>
<accession>A0A4Q7MH32</accession>
<dbReference type="PANTHER" id="PTHR43464:SF19">
    <property type="entry name" value="UBIQUINONE BIOSYNTHESIS O-METHYLTRANSFERASE, MITOCHONDRIAL"/>
    <property type="match status" value="1"/>
</dbReference>
<keyword evidence="1 5" id="KW-0489">Methyltransferase</keyword>
<keyword evidence="6" id="KW-1185">Reference proteome</keyword>
<comment type="caution">
    <text evidence="5">The sequence shown here is derived from an EMBL/GenBank/DDBJ whole genome shotgun (WGS) entry which is preliminary data.</text>
</comment>
<keyword evidence="2 5" id="KW-0808">Transferase</keyword>